<dbReference type="GO" id="GO:0005739">
    <property type="term" value="C:mitochondrion"/>
    <property type="evidence" value="ECO:0007669"/>
    <property type="project" value="UniProtKB-SubCell"/>
</dbReference>
<dbReference type="EC" id="6.1.1.5" evidence="3"/>
<dbReference type="PANTHER" id="PTHR42765">
    <property type="entry name" value="SOLEUCYL-TRNA SYNTHETASE"/>
    <property type="match status" value="1"/>
</dbReference>
<dbReference type="AlphaFoldDB" id="A0A6J1RRL2"/>
<dbReference type="FunFam" id="3.40.50.620:FF:000111">
    <property type="entry name" value="Mitochondrial isoleucyl-tRNA synthetase"/>
    <property type="match status" value="1"/>
</dbReference>
<feature type="domain" description="Aminoacyl-tRNA synthetase class Ia" evidence="12">
    <location>
        <begin position="93"/>
        <end position="687"/>
    </location>
</feature>
<dbReference type="Gene3D" id="1.10.10.830">
    <property type="entry name" value="Ile-tRNA synthetase CP2 domain-like"/>
    <property type="match status" value="1"/>
</dbReference>
<evidence type="ECO:0000256" key="7">
    <source>
        <dbReference type="ARBA" id="ARBA00022917"/>
    </source>
</evidence>
<dbReference type="Proteomes" id="UP000504606">
    <property type="component" value="Unplaced"/>
</dbReference>
<dbReference type="Gene3D" id="3.90.740.10">
    <property type="entry name" value="Valyl/Leucyl/Isoleucyl-tRNA synthetase, editing domain"/>
    <property type="match status" value="1"/>
</dbReference>
<dbReference type="InterPro" id="IPR009008">
    <property type="entry name" value="Val/Leu/Ile-tRNA-synth_edit"/>
</dbReference>
<evidence type="ECO:0000256" key="2">
    <source>
        <dbReference type="ARBA" id="ARBA00005594"/>
    </source>
</evidence>
<dbReference type="KEGG" id="foc:113201932"/>
<dbReference type="SUPFAM" id="SSF47323">
    <property type="entry name" value="Anticodon-binding domain of a subclass of class I aminoacyl-tRNA synthetases"/>
    <property type="match status" value="1"/>
</dbReference>
<dbReference type="GO" id="GO:0005524">
    <property type="term" value="F:ATP binding"/>
    <property type="evidence" value="ECO:0007669"/>
    <property type="project" value="UniProtKB-KW"/>
</dbReference>
<evidence type="ECO:0000313" key="15">
    <source>
        <dbReference type="RefSeq" id="XP_026271724.1"/>
    </source>
</evidence>
<evidence type="ECO:0000256" key="1">
    <source>
        <dbReference type="ARBA" id="ARBA00004173"/>
    </source>
</evidence>
<evidence type="ECO:0000256" key="10">
    <source>
        <dbReference type="ARBA" id="ARBA00048359"/>
    </source>
</evidence>
<keyword evidence="6 11" id="KW-0067">ATP-binding</keyword>
<proteinExistence type="inferred from homology"/>
<dbReference type="InterPro" id="IPR033708">
    <property type="entry name" value="Anticodon_Ile_BEm"/>
</dbReference>
<dbReference type="Gene3D" id="3.40.50.620">
    <property type="entry name" value="HUPs"/>
    <property type="match status" value="2"/>
</dbReference>
<evidence type="ECO:0000256" key="3">
    <source>
        <dbReference type="ARBA" id="ARBA00013165"/>
    </source>
</evidence>
<dbReference type="GO" id="GO:0002161">
    <property type="term" value="F:aminoacyl-tRNA deacylase activity"/>
    <property type="evidence" value="ECO:0007669"/>
    <property type="project" value="InterPro"/>
</dbReference>
<evidence type="ECO:0000259" key="12">
    <source>
        <dbReference type="Pfam" id="PF00133"/>
    </source>
</evidence>
<dbReference type="GO" id="GO:0000049">
    <property type="term" value="F:tRNA binding"/>
    <property type="evidence" value="ECO:0007669"/>
    <property type="project" value="InterPro"/>
</dbReference>
<dbReference type="InterPro" id="IPR002301">
    <property type="entry name" value="Ile-tRNA-ligase"/>
</dbReference>
<comment type="subcellular location">
    <subcellularLocation>
        <location evidence="1">Mitochondrion</location>
    </subcellularLocation>
</comment>
<dbReference type="InterPro" id="IPR050081">
    <property type="entry name" value="Ile-tRNA_ligase"/>
</dbReference>
<dbReference type="GeneID" id="113201932"/>
<protein>
    <recommendedName>
        <fullName evidence="3">isoleucine--tRNA ligase</fullName>
        <ecNumber evidence="3">6.1.1.5</ecNumber>
    </recommendedName>
    <alternativeName>
        <fullName evidence="9">Isoleucyl-tRNA synthetase</fullName>
    </alternativeName>
</protein>
<dbReference type="SUPFAM" id="SSF52374">
    <property type="entry name" value="Nucleotidylyl transferase"/>
    <property type="match status" value="1"/>
</dbReference>
<organism evidence="14 15">
    <name type="scientific">Frankliniella occidentalis</name>
    <name type="common">Western flower thrips</name>
    <name type="synonym">Euthrips occidentalis</name>
    <dbReference type="NCBI Taxonomy" id="133901"/>
    <lineage>
        <taxon>Eukaryota</taxon>
        <taxon>Metazoa</taxon>
        <taxon>Ecdysozoa</taxon>
        <taxon>Arthropoda</taxon>
        <taxon>Hexapoda</taxon>
        <taxon>Insecta</taxon>
        <taxon>Pterygota</taxon>
        <taxon>Neoptera</taxon>
        <taxon>Paraneoptera</taxon>
        <taxon>Thysanoptera</taxon>
        <taxon>Terebrantia</taxon>
        <taxon>Thripoidea</taxon>
        <taxon>Thripidae</taxon>
        <taxon>Frankliniella</taxon>
    </lineage>
</organism>
<dbReference type="Pfam" id="PF08264">
    <property type="entry name" value="Anticodon_1"/>
    <property type="match status" value="1"/>
</dbReference>
<sequence>MSALLTCNVTNIRNVFSPTALYQKKKINVTLFFRVLSSKDETGAKKSGPKYKDSLLLPKTEFPLWLDSRHRAKHDSDILKKCGFSSLYNWQRENLTEEEFVLHDGPPYANGAPHVGHAVNKILKDIIMRNELLKGQRIHFVPGWDCHGLPIELKALSASKSEDTLSPLEIRLKARKFATDAIETQRNVFRSWGILGDWENNCYFTYDKSYVKNQLQSFYSLFEKGFVYRDMKPIYWSPSSRTALAEAELQYKENHVSTCVTLRVKLLTKPFNVELEGPLYALVWTTTPWTLPANEAVTYKSDIEYSIVKIETFDGHYIVATKLVPDLEANLSKQVTIMQNILGKSLKRVTYIHPLYKEEVHRFFHADHVTDEKGTGLVHCAPSHGREDYIVAVENKLKLVSLVDKEGNYDEMAGADLVGKNIMGDGAEAVQEMLKTDIIHTSKLVHSYPYDWRTNKPVFLLASEQWFFDCSAVKDTAMEMLNTIAYAPDDSHSHAIKKLVKERPFWCISRQRAWGVPIPILFKRDCKDPIVSEKLIGHYCDLIDKHGTDFWWMLPIEEILPSHLATEMNIDQSEVDRCHDILDIWFDSGLSWSAVLGGRTANVCLEGSDQLTGWFQSSLLTSVALCGKAPFQKIFTHGFVVDENGQKMSKSLGNVIDPHIITNGGKNLQKDPAFGVDTLRWWVAAHSIQHANIPIGISLIKSSSDSLKKIRGTIKYALGALHDFPPRLLESTTDQKMFMLDIYMLHALTDFRRVVKKHYLNHHYNHVCIAINNFVVNDISSLYFTLTKDRLYCDEKESERRRACQTVIYYVLETLLEVIAPIAPLLVEEAYLYHPLHSDKRFFEYRSKNSLQYFKTWHSTFSDGSIKSALEIKNIINKLSEGKSTWGFTAIVRGSPIDIDLLKPLVVDDPGTLAQLTEILQVGSVMLKSVNENESKSLERRFDVELQPLPSSVCARCRRYSALEHSDICTRCMEVLDSSLNALKHSFH</sequence>
<evidence type="ECO:0000259" key="13">
    <source>
        <dbReference type="Pfam" id="PF08264"/>
    </source>
</evidence>
<dbReference type="InterPro" id="IPR013155">
    <property type="entry name" value="M/V/L/I-tRNA-synth_anticd-bd"/>
</dbReference>
<dbReference type="SUPFAM" id="SSF50677">
    <property type="entry name" value="ValRS/IleRS/LeuRS editing domain"/>
    <property type="match status" value="1"/>
</dbReference>
<evidence type="ECO:0000256" key="9">
    <source>
        <dbReference type="ARBA" id="ARBA00032665"/>
    </source>
</evidence>
<reference evidence="15" key="1">
    <citation type="submission" date="2025-08" db="UniProtKB">
        <authorList>
            <consortium name="RefSeq"/>
        </authorList>
    </citation>
    <scope>IDENTIFICATION</scope>
    <source>
        <tissue evidence="15">Whole organism</tissue>
    </source>
</reference>
<dbReference type="NCBIfam" id="TIGR00392">
    <property type="entry name" value="ileS"/>
    <property type="match status" value="1"/>
</dbReference>
<evidence type="ECO:0000313" key="14">
    <source>
        <dbReference type="Proteomes" id="UP000504606"/>
    </source>
</evidence>
<dbReference type="Gene3D" id="1.10.730.20">
    <property type="match status" value="1"/>
</dbReference>
<keyword evidence="4 11" id="KW-0436">Ligase</keyword>
<dbReference type="Pfam" id="PF00133">
    <property type="entry name" value="tRNA-synt_1"/>
    <property type="match status" value="1"/>
</dbReference>
<keyword evidence="5 11" id="KW-0547">Nucleotide-binding</keyword>
<evidence type="ECO:0000256" key="5">
    <source>
        <dbReference type="ARBA" id="ARBA00022741"/>
    </source>
</evidence>
<comment type="similarity">
    <text evidence="2 11">Belongs to the class-I aminoacyl-tRNA synthetase family.</text>
</comment>
<dbReference type="InterPro" id="IPR001412">
    <property type="entry name" value="aa-tRNA-synth_I_CS"/>
</dbReference>
<evidence type="ECO:0000256" key="6">
    <source>
        <dbReference type="ARBA" id="ARBA00022840"/>
    </source>
</evidence>
<evidence type="ECO:0000256" key="8">
    <source>
        <dbReference type="ARBA" id="ARBA00023146"/>
    </source>
</evidence>
<comment type="catalytic activity">
    <reaction evidence="10">
        <text>tRNA(Ile) + L-isoleucine + ATP = L-isoleucyl-tRNA(Ile) + AMP + diphosphate</text>
        <dbReference type="Rhea" id="RHEA:11060"/>
        <dbReference type="Rhea" id="RHEA-COMP:9666"/>
        <dbReference type="Rhea" id="RHEA-COMP:9695"/>
        <dbReference type="ChEBI" id="CHEBI:30616"/>
        <dbReference type="ChEBI" id="CHEBI:33019"/>
        <dbReference type="ChEBI" id="CHEBI:58045"/>
        <dbReference type="ChEBI" id="CHEBI:78442"/>
        <dbReference type="ChEBI" id="CHEBI:78528"/>
        <dbReference type="ChEBI" id="CHEBI:456215"/>
        <dbReference type="EC" id="6.1.1.5"/>
    </reaction>
</comment>
<name>A0A6J1RRL2_FRAOC</name>
<keyword evidence="14" id="KW-1185">Reference proteome</keyword>
<dbReference type="GO" id="GO:0006428">
    <property type="term" value="P:isoleucyl-tRNA aminoacylation"/>
    <property type="evidence" value="ECO:0007669"/>
    <property type="project" value="InterPro"/>
</dbReference>
<keyword evidence="8 11" id="KW-0030">Aminoacyl-tRNA synthetase</keyword>
<evidence type="ECO:0000256" key="11">
    <source>
        <dbReference type="RuleBase" id="RU363035"/>
    </source>
</evidence>
<dbReference type="PRINTS" id="PR00984">
    <property type="entry name" value="TRNASYNTHILE"/>
</dbReference>
<accession>A0A6J1RRL2</accession>
<dbReference type="FunFam" id="3.90.740.10:FF:000009">
    <property type="entry name" value="Isoleucyl-tRNA synthetase 2, mitochondrial"/>
    <property type="match status" value="1"/>
</dbReference>
<dbReference type="OrthoDB" id="10264412at2759"/>
<dbReference type="GO" id="GO:0004822">
    <property type="term" value="F:isoleucine-tRNA ligase activity"/>
    <property type="evidence" value="ECO:0007669"/>
    <property type="project" value="UniProtKB-EC"/>
</dbReference>
<dbReference type="RefSeq" id="XP_026271724.1">
    <property type="nucleotide sequence ID" value="XM_026415939.2"/>
</dbReference>
<dbReference type="PANTHER" id="PTHR42765:SF1">
    <property type="entry name" value="ISOLEUCINE--TRNA LIGASE, MITOCHONDRIAL"/>
    <property type="match status" value="1"/>
</dbReference>
<dbReference type="InterPro" id="IPR009080">
    <property type="entry name" value="tRNAsynth_Ia_anticodon-bd"/>
</dbReference>
<gene>
    <name evidence="15" type="primary">LOC113201932</name>
</gene>
<keyword evidence="7 11" id="KW-0648">Protein biosynthesis</keyword>
<dbReference type="CTD" id="39762"/>
<dbReference type="GO" id="GO:0032543">
    <property type="term" value="P:mitochondrial translation"/>
    <property type="evidence" value="ECO:0007669"/>
    <property type="project" value="TreeGrafter"/>
</dbReference>
<dbReference type="PROSITE" id="PS00178">
    <property type="entry name" value="AA_TRNA_LIGASE_I"/>
    <property type="match status" value="1"/>
</dbReference>
<dbReference type="InterPro" id="IPR002300">
    <property type="entry name" value="aa-tRNA-synth_Ia"/>
</dbReference>
<dbReference type="InterPro" id="IPR014729">
    <property type="entry name" value="Rossmann-like_a/b/a_fold"/>
</dbReference>
<feature type="domain" description="Methionyl/Valyl/Leucyl/Isoleucyl-tRNA synthetase anticodon-binding" evidence="13">
    <location>
        <begin position="741"/>
        <end position="875"/>
    </location>
</feature>
<dbReference type="CDD" id="cd07960">
    <property type="entry name" value="Anticodon_Ia_Ile_BEm"/>
    <property type="match status" value="1"/>
</dbReference>
<evidence type="ECO:0000256" key="4">
    <source>
        <dbReference type="ARBA" id="ARBA00022598"/>
    </source>
</evidence>